<evidence type="ECO:0000256" key="6">
    <source>
        <dbReference type="RuleBase" id="RU362116"/>
    </source>
</evidence>
<keyword evidence="10" id="KW-0282">Flagellum</keyword>
<sequence length="252" mass="28797">MENAVYDAIVSANQLLEKQNIIANNLANISTTGFKEKFHYILEKNSTENKQDAYNTIIKEYYNVSPGILNYTQRNLDLFVEKDGWFVVKDINGEEAYTKNGHLKINSNGKLTIQNNEVIGNHCDINIPNNAQLRISSDGVISSIFKKKNNSVENKIGELKLVKIPINSLIQKENGFFYLNKKYDNFHHKNRLIPHDNNVRIKSGMLELSNVNAAQNMIEMISNARQFETQMKIISISDKNAEYANQLININN</sequence>
<dbReference type="Pfam" id="PF22692">
    <property type="entry name" value="LlgE_F_G_D1"/>
    <property type="match status" value="1"/>
</dbReference>
<dbReference type="Pfam" id="PF00460">
    <property type="entry name" value="Flg_bb_rod"/>
    <property type="match status" value="1"/>
</dbReference>
<organism evidence="10 11">
    <name type="scientific">Buchnera aphidicola</name>
    <name type="common">Hyadaphis tataricae</name>
    <dbReference type="NCBI Taxonomy" id="1241859"/>
    <lineage>
        <taxon>Bacteria</taxon>
        <taxon>Pseudomonadati</taxon>
        <taxon>Pseudomonadota</taxon>
        <taxon>Gammaproteobacteria</taxon>
        <taxon>Enterobacterales</taxon>
        <taxon>Erwiniaceae</taxon>
        <taxon>Buchnera</taxon>
    </lineage>
</organism>
<dbReference type="OrthoDB" id="9804559at2"/>
<keyword evidence="3 6" id="KW-0975">Bacterial flagellum</keyword>
<dbReference type="InterPro" id="IPR053967">
    <property type="entry name" value="LlgE_F_G-like_D1"/>
</dbReference>
<dbReference type="NCBIfam" id="NF009280">
    <property type="entry name" value="PRK12640.1"/>
    <property type="match status" value="1"/>
</dbReference>
<dbReference type="RefSeq" id="WP_158356608.1">
    <property type="nucleotide sequence ID" value="NZ_CP034873.1"/>
</dbReference>
<dbReference type="PANTHER" id="PTHR30435:SF18">
    <property type="entry name" value="FLAGELLAR BASAL-BODY ROD PROTEIN FLGF"/>
    <property type="match status" value="1"/>
</dbReference>
<evidence type="ECO:0000259" key="7">
    <source>
        <dbReference type="Pfam" id="PF00460"/>
    </source>
</evidence>
<dbReference type="Pfam" id="PF06429">
    <property type="entry name" value="Flg_bbr_C"/>
    <property type="match status" value="1"/>
</dbReference>
<dbReference type="InterPro" id="IPR037925">
    <property type="entry name" value="FlgE/F/G-like"/>
</dbReference>
<name>A0A4D6Y5L7_9GAMM</name>
<protein>
    <recommendedName>
        <fullName evidence="5 6">Flagellar basal-body rod protein FlgF</fullName>
    </recommendedName>
</protein>
<evidence type="ECO:0000256" key="1">
    <source>
        <dbReference type="ARBA" id="ARBA00004117"/>
    </source>
</evidence>
<evidence type="ECO:0000259" key="9">
    <source>
        <dbReference type="Pfam" id="PF22692"/>
    </source>
</evidence>
<reference evidence="10 11" key="2">
    <citation type="submission" date="2019-05" db="EMBL/GenBank/DDBJ databases">
        <title>Genome evolution of the obligate endosymbiont Buchnera aphidicola.</title>
        <authorList>
            <person name="Moran N.A."/>
        </authorList>
    </citation>
    <scope>NUCLEOTIDE SEQUENCE [LARGE SCALE GENOMIC DNA]</scope>
    <source>
        <strain evidence="10 11">Hta</strain>
    </source>
</reference>
<feature type="domain" description="Flagellar basal body rod protein N-terminal" evidence="7">
    <location>
        <begin position="13"/>
        <end position="35"/>
    </location>
</feature>
<keyword evidence="10" id="KW-0969">Cilium</keyword>
<gene>
    <name evidence="10" type="primary">flgF</name>
    <name evidence="10" type="ORF">D9V69_01700</name>
</gene>
<dbReference type="InterPro" id="IPR020013">
    <property type="entry name" value="Flagellar_FlgE/F/G"/>
</dbReference>
<evidence type="ECO:0000256" key="2">
    <source>
        <dbReference type="ARBA" id="ARBA00009677"/>
    </source>
</evidence>
<keyword evidence="10" id="KW-0966">Cell projection</keyword>
<reference evidence="10 11" key="1">
    <citation type="submission" date="2018-12" db="EMBL/GenBank/DDBJ databases">
        <authorList>
            <person name="Chong R.A."/>
        </authorList>
    </citation>
    <scope>NUCLEOTIDE SEQUENCE [LARGE SCALE GENOMIC DNA]</scope>
    <source>
        <strain evidence="10 11">Hta</strain>
    </source>
</reference>
<dbReference type="InterPro" id="IPR010930">
    <property type="entry name" value="Flg_bb/hook_C_dom"/>
</dbReference>
<dbReference type="InterPro" id="IPR001444">
    <property type="entry name" value="Flag_bb_rod_N"/>
</dbReference>
<accession>A0A4D6Y5L7</accession>
<dbReference type="NCBIfam" id="TIGR03506">
    <property type="entry name" value="FlgEFG_subfam"/>
    <property type="match status" value="1"/>
</dbReference>
<proteinExistence type="inferred from homology"/>
<dbReference type="EMBL" id="CP034873">
    <property type="protein sequence ID" value="QCI21638.1"/>
    <property type="molecule type" value="Genomic_DNA"/>
</dbReference>
<evidence type="ECO:0000313" key="11">
    <source>
        <dbReference type="Proteomes" id="UP000298773"/>
    </source>
</evidence>
<feature type="domain" description="Flagellar hook protein FlgE/F/G-like D1" evidence="9">
    <location>
        <begin position="82"/>
        <end position="142"/>
    </location>
</feature>
<dbReference type="SUPFAM" id="SSF117143">
    <property type="entry name" value="Flagellar hook protein flgE"/>
    <property type="match status" value="1"/>
</dbReference>
<evidence type="ECO:0000313" key="10">
    <source>
        <dbReference type="EMBL" id="QCI21638.1"/>
    </source>
</evidence>
<comment type="similarity">
    <text evidence="2 6">Belongs to the flagella basal body rod proteins family.</text>
</comment>
<evidence type="ECO:0000256" key="4">
    <source>
        <dbReference type="ARBA" id="ARBA00038560"/>
    </source>
</evidence>
<comment type="subunit">
    <text evidence="4 6">The basal body constitutes a major portion of the flagellar organelle and consists of five rings (E,L,P,S, and M) mounted on a central rod. The rod consists of about 26 subunits of FlgG in the distal portion, and FlgB, FlgC and FlgF are thought to build up the proximal portion of the rod with about 6 subunits each.</text>
</comment>
<dbReference type="AlphaFoldDB" id="A0A4D6Y5L7"/>
<dbReference type="GO" id="GO:0030694">
    <property type="term" value="C:bacterial-type flagellum basal body, rod"/>
    <property type="evidence" value="ECO:0007669"/>
    <property type="project" value="UniProtKB-UniRule"/>
</dbReference>
<feature type="domain" description="Flagellar basal-body/hook protein C-terminal" evidence="8">
    <location>
        <begin position="203"/>
        <end position="247"/>
    </location>
</feature>
<dbReference type="PANTHER" id="PTHR30435">
    <property type="entry name" value="FLAGELLAR PROTEIN"/>
    <property type="match status" value="1"/>
</dbReference>
<dbReference type="Proteomes" id="UP000298773">
    <property type="component" value="Chromosome"/>
</dbReference>
<evidence type="ECO:0000256" key="3">
    <source>
        <dbReference type="ARBA" id="ARBA00023143"/>
    </source>
</evidence>
<evidence type="ECO:0000259" key="8">
    <source>
        <dbReference type="Pfam" id="PF06429"/>
    </source>
</evidence>
<evidence type="ECO:0000256" key="5">
    <source>
        <dbReference type="ARBA" id="ARBA00040228"/>
    </source>
</evidence>
<dbReference type="NCBIfam" id="NF009281">
    <property type="entry name" value="PRK12641.1"/>
    <property type="match status" value="1"/>
</dbReference>
<comment type="subcellular location">
    <subcellularLocation>
        <location evidence="1 6">Bacterial flagellum basal body</location>
    </subcellularLocation>
</comment>
<dbReference type="GO" id="GO:0071978">
    <property type="term" value="P:bacterial-type flagellum-dependent swarming motility"/>
    <property type="evidence" value="ECO:0007669"/>
    <property type="project" value="TreeGrafter"/>
</dbReference>